<reference evidence="1" key="2">
    <citation type="submission" date="2020-11" db="EMBL/GenBank/DDBJ databases">
        <authorList>
            <person name="McCartney M.A."/>
            <person name="Auch B."/>
            <person name="Kono T."/>
            <person name="Mallez S."/>
            <person name="Becker A."/>
            <person name="Gohl D.M."/>
            <person name="Silverstein K.A.T."/>
            <person name="Koren S."/>
            <person name="Bechman K.B."/>
            <person name="Herman A."/>
            <person name="Abrahante J.E."/>
            <person name="Garbe J."/>
        </authorList>
    </citation>
    <scope>NUCLEOTIDE SEQUENCE</scope>
    <source>
        <strain evidence="1">Duluth1</strain>
        <tissue evidence="1">Whole animal</tissue>
    </source>
</reference>
<comment type="caution">
    <text evidence="1">The sequence shown here is derived from an EMBL/GenBank/DDBJ whole genome shotgun (WGS) entry which is preliminary data.</text>
</comment>
<dbReference type="EMBL" id="JAIWYP010000008">
    <property type="protein sequence ID" value="KAH3788270.1"/>
    <property type="molecule type" value="Genomic_DNA"/>
</dbReference>
<dbReference type="AlphaFoldDB" id="A0A9D4IVG2"/>
<name>A0A9D4IVG2_DREPO</name>
<sequence length="116" mass="13313">MEELKTDLKVLSYKKAAAAAKAELKALETMSQIDDDASSLRNQRFTFPSENPNKKVAQFVIDANNEKKEEKNHEEERISEVNNQDVINNMAQYLIRKELLVNRMSVFDDTAETYNG</sequence>
<reference evidence="1" key="1">
    <citation type="journal article" date="2019" name="bioRxiv">
        <title>The Genome of the Zebra Mussel, Dreissena polymorpha: A Resource for Invasive Species Research.</title>
        <authorList>
            <person name="McCartney M.A."/>
            <person name="Auch B."/>
            <person name="Kono T."/>
            <person name="Mallez S."/>
            <person name="Zhang Y."/>
            <person name="Obille A."/>
            <person name="Becker A."/>
            <person name="Abrahante J.E."/>
            <person name="Garbe J."/>
            <person name="Badalamenti J.P."/>
            <person name="Herman A."/>
            <person name="Mangelson H."/>
            <person name="Liachko I."/>
            <person name="Sullivan S."/>
            <person name="Sone E.D."/>
            <person name="Koren S."/>
            <person name="Silverstein K.A.T."/>
            <person name="Beckman K.B."/>
            <person name="Gohl D.M."/>
        </authorList>
    </citation>
    <scope>NUCLEOTIDE SEQUENCE</scope>
    <source>
        <strain evidence="1">Duluth1</strain>
        <tissue evidence="1">Whole animal</tissue>
    </source>
</reference>
<evidence type="ECO:0000313" key="1">
    <source>
        <dbReference type="EMBL" id="KAH3788270.1"/>
    </source>
</evidence>
<protein>
    <submittedName>
        <fullName evidence="1">Uncharacterized protein</fullName>
    </submittedName>
</protein>
<dbReference type="Proteomes" id="UP000828390">
    <property type="component" value="Unassembled WGS sequence"/>
</dbReference>
<gene>
    <name evidence="1" type="ORF">DPMN_166405</name>
</gene>
<proteinExistence type="predicted"/>
<organism evidence="1 2">
    <name type="scientific">Dreissena polymorpha</name>
    <name type="common">Zebra mussel</name>
    <name type="synonym">Mytilus polymorpha</name>
    <dbReference type="NCBI Taxonomy" id="45954"/>
    <lineage>
        <taxon>Eukaryota</taxon>
        <taxon>Metazoa</taxon>
        <taxon>Spiralia</taxon>
        <taxon>Lophotrochozoa</taxon>
        <taxon>Mollusca</taxon>
        <taxon>Bivalvia</taxon>
        <taxon>Autobranchia</taxon>
        <taxon>Heteroconchia</taxon>
        <taxon>Euheterodonta</taxon>
        <taxon>Imparidentia</taxon>
        <taxon>Neoheterodontei</taxon>
        <taxon>Myida</taxon>
        <taxon>Dreissenoidea</taxon>
        <taxon>Dreissenidae</taxon>
        <taxon>Dreissena</taxon>
    </lineage>
</organism>
<evidence type="ECO:0000313" key="2">
    <source>
        <dbReference type="Proteomes" id="UP000828390"/>
    </source>
</evidence>
<accession>A0A9D4IVG2</accession>
<keyword evidence="2" id="KW-1185">Reference proteome</keyword>